<evidence type="ECO:0000313" key="1">
    <source>
        <dbReference type="EMBL" id="GAA0477161.1"/>
    </source>
</evidence>
<reference evidence="2" key="1">
    <citation type="journal article" date="2019" name="Int. J. Syst. Evol. Microbiol.">
        <title>The Global Catalogue of Microorganisms (GCM) 10K type strain sequencing project: providing services to taxonomists for standard genome sequencing and annotation.</title>
        <authorList>
            <consortium name="The Broad Institute Genomics Platform"/>
            <consortium name="The Broad Institute Genome Sequencing Center for Infectious Disease"/>
            <person name="Wu L."/>
            <person name="Ma J."/>
        </authorList>
    </citation>
    <scope>NUCLEOTIDE SEQUENCE [LARGE SCALE GENOMIC DNA]</scope>
    <source>
        <strain evidence="2">JCM 4805</strain>
    </source>
</reference>
<dbReference type="RefSeq" id="WP_346097131.1">
    <property type="nucleotide sequence ID" value="NZ_BAAABY010000033.1"/>
</dbReference>
<sequence length="102" mass="11145">MSRSATPPQDANEWSEDRRLLAARLLDAPLPQLLSELNFPVLGADITGDEFYGAVIKRRDGRIVLLTPPGRSEFECETVTRGLLAQLLDLDGKHNSTAVDAA</sequence>
<accession>A0ABP3KDJ7</accession>
<organism evidence="1 2">
    <name type="scientific">Streptomyces olivaceiscleroticus</name>
    <dbReference type="NCBI Taxonomy" id="68245"/>
    <lineage>
        <taxon>Bacteria</taxon>
        <taxon>Bacillati</taxon>
        <taxon>Actinomycetota</taxon>
        <taxon>Actinomycetes</taxon>
        <taxon>Kitasatosporales</taxon>
        <taxon>Streptomycetaceae</taxon>
        <taxon>Streptomyces</taxon>
    </lineage>
</organism>
<evidence type="ECO:0000313" key="2">
    <source>
        <dbReference type="Proteomes" id="UP001500909"/>
    </source>
</evidence>
<comment type="caution">
    <text evidence="1">The sequence shown here is derived from an EMBL/GenBank/DDBJ whole genome shotgun (WGS) entry which is preliminary data.</text>
</comment>
<keyword evidence="2" id="KW-1185">Reference proteome</keyword>
<proteinExistence type="predicted"/>
<dbReference type="EMBL" id="BAAABY010000033">
    <property type="protein sequence ID" value="GAA0477161.1"/>
    <property type="molecule type" value="Genomic_DNA"/>
</dbReference>
<gene>
    <name evidence="1" type="ORF">GCM10010361_47050</name>
</gene>
<protein>
    <submittedName>
        <fullName evidence="1">Uncharacterized protein</fullName>
    </submittedName>
</protein>
<name>A0ABP3KDJ7_9ACTN</name>
<dbReference type="Proteomes" id="UP001500909">
    <property type="component" value="Unassembled WGS sequence"/>
</dbReference>